<dbReference type="RefSeq" id="WP_162333962.1">
    <property type="nucleotide sequence ID" value="NZ_CP048113.1"/>
</dbReference>
<protein>
    <submittedName>
        <fullName evidence="13">Energy transducer TonB</fullName>
    </submittedName>
</protein>
<evidence type="ECO:0000256" key="1">
    <source>
        <dbReference type="ARBA" id="ARBA00004383"/>
    </source>
</evidence>
<evidence type="ECO:0000256" key="3">
    <source>
        <dbReference type="ARBA" id="ARBA00022448"/>
    </source>
</evidence>
<dbReference type="InterPro" id="IPR037682">
    <property type="entry name" value="TonB_C"/>
</dbReference>
<feature type="compositionally biased region" description="Basic and acidic residues" evidence="10">
    <location>
        <begin position="140"/>
        <end position="152"/>
    </location>
</feature>
<dbReference type="SUPFAM" id="SSF74653">
    <property type="entry name" value="TolA/TonB C-terminal domain"/>
    <property type="match status" value="1"/>
</dbReference>
<evidence type="ECO:0000256" key="2">
    <source>
        <dbReference type="ARBA" id="ARBA00006555"/>
    </source>
</evidence>
<accession>A0A6B9ZIN4</accession>
<feature type="domain" description="TonB C-terminal" evidence="12">
    <location>
        <begin position="206"/>
        <end position="298"/>
    </location>
</feature>
<dbReference type="PRINTS" id="PR01374">
    <property type="entry name" value="TONBPROTEIN"/>
</dbReference>
<keyword evidence="5" id="KW-0997">Cell inner membrane</keyword>
<dbReference type="PANTHER" id="PTHR33446">
    <property type="entry name" value="PROTEIN TONB-RELATED"/>
    <property type="match status" value="1"/>
</dbReference>
<dbReference type="GO" id="GO:0098797">
    <property type="term" value="C:plasma membrane protein complex"/>
    <property type="evidence" value="ECO:0007669"/>
    <property type="project" value="TreeGrafter"/>
</dbReference>
<keyword evidence="6 11" id="KW-0812">Transmembrane</keyword>
<evidence type="ECO:0000256" key="10">
    <source>
        <dbReference type="SAM" id="MobiDB-lite"/>
    </source>
</evidence>
<keyword evidence="9 11" id="KW-0472">Membrane</keyword>
<dbReference type="Gene3D" id="3.30.1150.10">
    <property type="match status" value="1"/>
</dbReference>
<evidence type="ECO:0000256" key="6">
    <source>
        <dbReference type="ARBA" id="ARBA00022692"/>
    </source>
</evidence>
<keyword evidence="7" id="KW-0653">Protein transport</keyword>
<reference evidence="13 14" key="1">
    <citation type="submission" date="2020-01" db="EMBL/GenBank/DDBJ databases">
        <title>Complete genome sequence of Chitinophaga sp. H33E-04 isolated from quinoa roots.</title>
        <authorList>
            <person name="Weon H.-Y."/>
            <person name="Lee S.A."/>
        </authorList>
    </citation>
    <scope>NUCLEOTIDE SEQUENCE [LARGE SCALE GENOMIC DNA]</scope>
    <source>
        <strain evidence="13 14">H33E-04</strain>
    </source>
</reference>
<evidence type="ECO:0000259" key="12">
    <source>
        <dbReference type="PROSITE" id="PS52015"/>
    </source>
</evidence>
<keyword evidence="8 11" id="KW-1133">Transmembrane helix</keyword>
<evidence type="ECO:0000313" key="13">
    <source>
        <dbReference type="EMBL" id="QHS62312.1"/>
    </source>
</evidence>
<feature type="region of interest" description="Disordered" evidence="10">
    <location>
        <begin position="95"/>
        <end position="126"/>
    </location>
</feature>
<gene>
    <name evidence="13" type="ORF">GWR21_22815</name>
</gene>
<dbReference type="GO" id="GO:0030288">
    <property type="term" value="C:outer membrane-bounded periplasmic space"/>
    <property type="evidence" value="ECO:0007669"/>
    <property type="project" value="InterPro"/>
</dbReference>
<evidence type="ECO:0000313" key="14">
    <source>
        <dbReference type="Proteomes" id="UP000476411"/>
    </source>
</evidence>
<keyword evidence="14" id="KW-1185">Reference proteome</keyword>
<keyword evidence="3" id="KW-0813">Transport</keyword>
<dbReference type="KEGG" id="chih:GWR21_22815"/>
<name>A0A6B9ZIN4_9BACT</name>
<dbReference type="PANTHER" id="PTHR33446:SF2">
    <property type="entry name" value="PROTEIN TONB"/>
    <property type="match status" value="1"/>
</dbReference>
<dbReference type="GO" id="GO:0015031">
    <property type="term" value="P:protein transport"/>
    <property type="evidence" value="ECO:0007669"/>
    <property type="project" value="UniProtKB-KW"/>
</dbReference>
<comment type="subcellular location">
    <subcellularLocation>
        <location evidence="1">Cell inner membrane</location>
        <topology evidence="1">Single-pass membrane protein</topology>
        <orientation evidence="1">Periplasmic side</orientation>
    </subcellularLocation>
</comment>
<sequence length="298" mass="32874">MEKYLPRIYIVNVYPMNAKNIIKSDFLDILFDGRNKDYGAYELRRSEDRRVRNAIIGTASVALVIIGGYVLSNKLLAADMHKRSEVDIVAAIPEMRDLPPEEKPVTPPPPAVPTPPPPPVSTAGFVSPVVTDDDLVRDEEQMPPRDSLEHKAIGLTSTNVPGGDSEMENPFAGVPGGNGVVEPPKPQVPVDEPPMIFVEIMPEFMGGEDALTRFLRKNIRYPHMAQENGIEGKVFVQFVVNKDGSISDVQTVGAHRGGGLEEEAMRVVKLMPAWKPGRQSGRYVSVRYNLPIGFQLEH</sequence>
<evidence type="ECO:0000256" key="4">
    <source>
        <dbReference type="ARBA" id="ARBA00022475"/>
    </source>
</evidence>
<dbReference type="EMBL" id="CP048113">
    <property type="protein sequence ID" value="QHS62312.1"/>
    <property type="molecule type" value="Genomic_DNA"/>
</dbReference>
<comment type="similarity">
    <text evidence="2">Belongs to the TonB family.</text>
</comment>
<evidence type="ECO:0000256" key="9">
    <source>
        <dbReference type="ARBA" id="ARBA00023136"/>
    </source>
</evidence>
<dbReference type="InterPro" id="IPR006260">
    <property type="entry name" value="TonB/TolA_C"/>
</dbReference>
<dbReference type="Proteomes" id="UP000476411">
    <property type="component" value="Chromosome"/>
</dbReference>
<evidence type="ECO:0000256" key="8">
    <source>
        <dbReference type="ARBA" id="ARBA00022989"/>
    </source>
</evidence>
<proteinExistence type="inferred from homology"/>
<feature type="transmembrane region" description="Helical" evidence="11">
    <location>
        <begin position="54"/>
        <end position="72"/>
    </location>
</feature>
<dbReference type="InterPro" id="IPR003538">
    <property type="entry name" value="TonB"/>
</dbReference>
<keyword evidence="4" id="KW-1003">Cell membrane</keyword>
<dbReference type="PROSITE" id="PS52015">
    <property type="entry name" value="TONB_CTD"/>
    <property type="match status" value="1"/>
</dbReference>
<dbReference type="Pfam" id="PF03544">
    <property type="entry name" value="TonB_C"/>
    <property type="match status" value="1"/>
</dbReference>
<feature type="region of interest" description="Disordered" evidence="10">
    <location>
        <begin position="140"/>
        <end position="170"/>
    </location>
</feature>
<evidence type="ECO:0000256" key="5">
    <source>
        <dbReference type="ARBA" id="ARBA00022519"/>
    </source>
</evidence>
<evidence type="ECO:0000256" key="7">
    <source>
        <dbReference type="ARBA" id="ARBA00022927"/>
    </source>
</evidence>
<feature type="compositionally biased region" description="Basic and acidic residues" evidence="10">
    <location>
        <begin position="95"/>
        <end position="104"/>
    </location>
</feature>
<dbReference type="InterPro" id="IPR051045">
    <property type="entry name" value="TonB-dependent_transducer"/>
</dbReference>
<organism evidence="13 14">
    <name type="scientific">Chitinophaga agri</name>
    <dbReference type="NCBI Taxonomy" id="2703787"/>
    <lineage>
        <taxon>Bacteria</taxon>
        <taxon>Pseudomonadati</taxon>
        <taxon>Bacteroidota</taxon>
        <taxon>Chitinophagia</taxon>
        <taxon>Chitinophagales</taxon>
        <taxon>Chitinophagaceae</taxon>
        <taxon>Chitinophaga</taxon>
    </lineage>
</organism>
<dbReference type="NCBIfam" id="TIGR01352">
    <property type="entry name" value="tonB_Cterm"/>
    <property type="match status" value="1"/>
</dbReference>
<dbReference type="GO" id="GO:0015891">
    <property type="term" value="P:siderophore transport"/>
    <property type="evidence" value="ECO:0007669"/>
    <property type="project" value="InterPro"/>
</dbReference>
<feature type="compositionally biased region" description="Pro residues" evidence="10">
    <location>
        <begin position="105"/>
        <end position="120"/>
    </location>
</feature>
<evidence type="ECO:0000256" key="11">
    <source>
        <dbReference type="SAM" id="Phobius"/>
    </source>
</evidence>
<dbReference type="GO" id="GO:0055085">
    <property type="term" value="P:transmembrane transport"/>
    <property type="evidence" value="ECO:0007669"/>
    <property type="project" value="InterPro"/>
</dbReference>
<dbReference type="GO" id="GO:0031992">
    <property type="term" value="F:energy transducer activity"/>
    <property type="evidence" value="ECO:0007669"/>
    <property type="project" value="InterPro"/>
</dbReference>
<dbReference type="AlphaFoldDB" id="A0A6B9ZIN4"/>